<dbReference type="EMBL" id="UOFS01000043">
    <property type="protein sequence ID" value="VAX00312.1"/>
    <property type="molecule type" value="Genomic_DNA"/>
</dbReference>
<reference evidence="1" key="1">
    <citation type="submission" date="2018-06" db="EMBL/GenBank/DDBJ databases">
        <authorList>
            <person name="Zhirakovskaya E."/>
        </authorList>
    </citation>
    <scope>NUCLEOTIDE SEQUENCE</scope>
</reference>
<organism evidence="1">
    <name type="scientific">hydrothermal vent metagenome</name>
    <dbReference type="NCBI Taxonomy" id="652676"/>
    <lineage>
        <taxon>unclassified sequences</taxon>
        <taxon>metagenomes</taxon>
        <taxon>ecological metagenomes</taxon>
    </lineage>
</organism>
<sequence length="65" mass="7507">MKSISIIIMALILPACSNQQLYNAVKSSAEQQCYQLPLSEVDTCLERNSDNYNEYNRKRTETRGY</sequence>
<evidence type="ECO:0000313" key="1">
    <source>
        <dbReference type="EMBL" id="VAX00312.1"/>
    </source>
</evidence>
<protein>
    <submittedName>
        <fullName evidence="1">Uncharacterized protein</fullName>
    </submittedName>
</protein>
<gene>
    <name evidence="1" type="ORF">MNBD_GAMMA22-105</name>
</gene>
<name>A0A3B1A890_9ZZZZ</name>
<proteinExistence type="predicted"/>
<accession>A0A3B1A890</accession>
<dbReference type="AlphaFoldDB" id="A0A3B1A890"/>